<dbReference type="EMBL" id="JBEPMA010000003">
    <property type="protein sequence ID" value="MET3617134.1"/>
    <property type="molecule type" value="Genomic_DNA"/>
</dbReference>
<keyword evidence="2" id="KW-1185">Reference proteome</keyword>
<protein>
    <submittedName>
        <fullName evidence="1">Uncharacterized protein</fullName>
    </submittedName>
</protein>
<evidence type="ECO:0000313" key="1">
    <source>
        <dbReference type="EMBL" id="MET3617134.1"/>
    </source>
</evidence>
<comment type="caution">
    <text evidence="1">The sequence shown here is derived from an EMBL/GenBank/DDBJ whole genome shotgun (WGS) entry which is preliminary data.</text>
</comment>
<proteinExistence type="predicted"/>
<name>A0ABV2JBK3_9FIRM</name>
<gene>
    <name evidence="1" type="ORF">ABID14_000762</name>
</gene>
<organism evidence="1 2">
    <name type="scientific">Peptoniphilus olsenii</name>
    <dbReference type="NCBI Taxonomy" id="411570"/>
    <lineage>
        <taxon>Bacteria</taxon>
        <taxon>Bacillati</taxon>
        <taxon>Bacillota</taxon>
        <taxon>Tissierellia</taxon>
        <taxon>Tissierellales</taxon>
        <taxon>Peptoniphilaceae</taxon>
        <taxon>Peptoniphilus</taxon>
    </lineage>
</organism>
<accession>A0ABV2JBK3</accession>
<evidence type="ECO:0000313" key="2">
    <source>
        <dbReference type="Proteomes" id="UP001549162"/>
    </source>
</evidence>
<reference evidence="1 2" key="1">
    <citation type="submission" date="2024-06" db="EMBL/GenBank/DDBJ databases">
        <title>Genomic Encyclopedia of Type Strains, Phase IV (KMG-IV): sequencing the most valuable type-strain genomes for metagenomic binning, comparative biology and taxonomic classification.</title>
        <authorList>
            <person name="Goeker M."/>
        </authorList>
    </citation>
    <scope>NUCLEOTIDE SEQUENCE [LARGE SCALE GENOMIC DNA]</scope>
    <source>
        <strain evidence="1 2">DSM 21460</strain>
    </source>
</reference>
<sequence length="195" mass="22064">MSPVFAIEEEQKLYDNQISITKEQEKELILNDIKEQLIEQGRLDHLKFYEDEIDNRLGLNTDSNENILREAQNGISFLRASGIKAPRGGGGINSNSYATTTYIYIPNNMIDKEIAKHPDGISSWIAKIGLGQISIINGFISAVQTSQLRNFRDKGKAVEKIVVVDHTENDVVSTAYMEWKDYPYMSSNYDKVRVG</sequence>
<dbReference type="Proteomes" id="UP001549162">
    <property type="component" value="Unassembled WGS sequence"/>
</dbReference>